<dbReference type="Pfam" id="PF10483">
    <property type="entry name" value="Elong_Iki1"/>
    <property type="match status" value="1"/>
</dbReference>
<organism evidence="9 10">
    <name type="scientific">Zygosaccharomyces rouxii</name>
    <dbReference type="NCBI Taxonomy" id="4956"/>
    <lineage>
        <taxon>Eukaryota</taxon>
        <taxon>Fungi</taxon>
        <taxon>Dikarya</taxon>
        <taxon>Ascomycota</taxon>
        <taxon>Saccharomycotina</taxon>
        <taxon>Saccharomycetes</taxon>
        <taxon>Saccharomycetales</taxon>
        <taxon>Saccharomycetaceae</taxon>
        <taxon>Zygosaccharomyces</taxon>
    </lineage>
</organism>
<dbReference type="GO" id="GO:0002098">
    <property type="term" value="P:tRNA wobble uridine modification"/>
    <property type="evidence" value="ECO:0007669"/>
    <property type="project" value="InterPro"/>
</dbReference>
<keyword evidence="6" id="KW-0963">Cytoplasm</keyword>
<evidence type="ECO:0000256" key="3">
    <source>
        <dbReference type="ARBA" id="ARBA00005043"/>
    </source>
</evidence>
<dbReference type="Proteomes" id="UP000187013">
    <property type="component" value="Unassembled WGS sequence"/>
</dbReference>
<keyword evidence="7" id="KW-0819">tRNA processing</keyword>
<evidence type="ECO:0000256" key="8">
    <source>
        <dbReference type="ARBA" id="ARBA00023242"/>
    </source>
</evidence>
<evidence type="ECO:0000313" key="10">
    <source>
        <dbReference type="Proteomes" id="UP000187013"/>
    </source>
</evidence>
<dbReference type="GO" id="GO:0005634">
    <property type="term" value="C:nucleus"/>
    <property type="evidence" value="ECO:0007669"/>
    <property type="project" value="UniProtKB-SubCell"/>
</dbReference>
<dbReference type="PANTHER" id="PTHR15641:SF1">
    <property type="entry name" value="ELONGATOR COMPLEX PROTEIN 5"/>
    <property type="match status" value="1"/>
</dbReference>
<sequence length="302" mass="33575">MSGSNSNATILLKRVLSLNEFSPLLLCIDSIAQTASYLLDEILYNASKNGQVSVIYVSFESVNCPSYATKFIDVESVGLAKLSQTISSYLPSSSPTSSGPKSVVVVDSMNHIPNNQVAQFMASIGSKHATVLGVYHKDMPEIADPSLEHYPPTLSLLYFMATTVLEVNPILNKELDEEELKEELVKYLVPRGLNNSRFQLTLTNRRKSGRSLVHDFYVDTNTHSYEVVKETQEADNDDGENPEALQDLTTFNLSTSAKQRMAKDQVALPFLEAQSFNTGGAIVYQFEKDDDFDEEDPYEDPF</sequence>
<dbReference type="InterPro" id="IPR027417">
    <property type="entry name" value="P-loop_NTPase"/>
</dbReference>
<keyword evidence="8" id="KW-0539">Nucleus</keyword>
<dbReference type="GO" id="GO:0033588">
    <property type="term" value="C:elongator holoenzyme complex"/>
    <property type="evidence" value="ECO:0007669"/>
    <property type="project" value="InterPro"/>
</dbReference>
<accession>A0A1Q2ZZP9</accession>
<dbReference type="CDD" id="cd19496">
    <property type="entry name" value="Elp5"/>
    <property type="match status" value="1"/>
</dbReference>
<dbReference type="AlphaFoldDB" id="A0A1Q2ZZP9"/>
<dbReference type="OrthoDB" id="166907at2759"/>
<gene>
    <name evidence="9" type="ORF">ZYGR_0N03240</name>
</gene>
<comment type="caution">
    <text evidence="9">The sequence shown here is derived from an EMBL/GenBank/DDBJ whole genome shotgun (WGS) entry which is preliminary data.</text>
</comment>
<evidence type="ECO:0000256" key="2">
    <source>
        <dbReference type="ARBA" id="ARBA00004496"/>
    </source>
</evidence>
<comment type="similarity">
    <text evidence="4">Belongs to the ELP5 family.</text>
</comment>
<comment type="pathway">
    <text evidence="3">tRNA modification; 5-methoxycarbonylmethyl-2-thiouridine-tRNA biosynthesis.</text>
</comment>
<proteinExistence type="inferred from homology"/>
<dbReference type="eggNOG" id="ENOG502QQIZ">
    <property type="taxonomic scope" value="Eukaryota"/>
</dbReference>
<dbReference type="PANTHER" id="PTHR15641">
    <property type="entry name" value="ELONGATOR COMPLEX PROTEIN 5"/>
    <property type="match status" value="1"/>
</dbReference>
<dbReference type="GO" id="GO:0005829">
    <property type="term" value="C:cytosol"/>
    <property type="evidence" value="ECO:0007669"/>
    <property type="project" value="TreeGrafter"/>
</dbReference>
<evidence type="ECO:0000256" key="4">
    <source>
        <dbReference type="ARBA" id="ARBA00009567"/>
    </source>
</evidence>
<evidence type="ECO:0000256" key="5">
    <source>
        <dbReference type="ARBA" id="ARBA00020264"/>
    </source>
</evidence>
<protein>
    <recommendedName>
        <fullName evidence="5">Elongator complex protein 5</fullName>
    </recommendedName>
</protein>
<dbReference type="Gene3D" id="3.40.50.300">
    <property type="entry name" value="P-loop containing nucleotide triphosphate hydrolases"/>
    <property type="match status" value="1"/>
</dbReference>
<dbReference type="EMBL" id="BDGX01000014">
    <property type="protein sequence ID" value="GAV48919.1"/>
    <property type="molecule type" value="Genomic_DNA"/>
</dbReference>
<dbReference type="InterPro" id="IPR019519">
    <property type="entry name" value="Elp5"/>
</dbReference>
<reference evidence="9 10" key="1">
    <citation type="submission" date="2016-08" db="EMBL/GenBank/DDBJ databases">
        <title>Draft genome sequence of allopolyploid Zygosaccharomyces rouxii.</title>
        <authorList>
            <person name="Watanabe J."/>
            <person name="Uehara K."/>
            <person name="Mogi Y."/>
            <person name="Tsukioka Y."/>
        </authorList>
    </citation>
    <scope>NUCLEOTIDE SEQUENCE [LARGE SCALE GENOMIC DNA]</scope>
    <source>
        <strain evidence="9 10">NBRC 110957</strain>
    </source>
</reference>
<evidence type="ECO:0000256" key="7">
    <source>
        <dbReference type="ARBA" id="ARBA00022694"/>
    </source>
</evidence>
<evidence type="ECO:0000313" key="9">
    <source>
        <dbReference type="EMBL" id="GAV48919.1"/>
    </source>
</evidence>
<name>A0A1Q2ZZP9_ZYGRO</name>
<evidence type="ECO:0000256" key="6">
    <source>
        <dbReference type="ARBA" id="ARBA00022490"/>
    </source>
</evidence>
<dbReference type="GO" id="GO:0000049">
    <property type="term" value="F:tRNA binding"/>
    <property type="evidence" value="ECO:0007669"/>
    <property type="project" value="TreeGrafter"/>
</dbReference>
<comment type="subcellular location">
    <subcellularLocation>
        <location evidence="2">Cytoplasm</location>
    </subcellularLocation>
    <subcellularLocation>
        <location evidence="1">Nucleus</location>
    </subcellularLocation>
</comment>
<dbReference type="UniPathway" id="UPA00988"/>
<evidence type="ECO:0000256" key="1">
    <source>
        <dbReference type="ARBA" id="ARBA00004123"/>
    </source>
</evidence>